<accession>A0AAV7NVU3</accession>
<keyword evidence="3" id="KW-1185">Reference proteome</keyword>
<comment type="caution">
    <text evidence="2">The sequence shown here is derived from an EMBL/GenBank/DDBJ whole genome shotgun (WGS) entry which is preliminary data.</text>
</comment>
<evidence type="ECO:0000256" key="1">
    <source>
        <dbReference type="SAM" id="MobiDB-lite"/>
    </source>
</evidence>
<feature type="compositionally biased region" description="Basic and acidic residues" evidence="1">
    <location>
        <begin position="29"/>
        <end position="42"/>
    </location>
</feature>
<evidence type="ECO:0000313" key="3">
    <source>
        <dbReference type="Proteomes" id="UP001066276"/>
    </source>
</evidence>
<dbReference type="Proteomes" id="UP001066276">
    <property type="component" value="Chromosome 8"/>
</dbReference>
<reference evidence="2" key="1">
    <citation type="journal article" date="2022" name="bioRxiv">
        <title>Sequencing and chromosome-scale assembly of the giantPleurodeles waltlgenome.</title>
        <authorList>
            <person name="Brown T."/>
            <person name="Elewa A."/>
            <person name="Iarovenko S."/>
            <person name="Subramanian E."/>
            <person name="Araus A.J."/>
            <person name="Petzold A."/>
            <person name="Susuki M."/>
            <person name="Suzuki K.-i.T."/>
            <person name="Hayashi T."/>
            <person name="Toyoda A."/>
            <person name="Oliveira C."/>
            <person name="Osipova E."/>
            <person name="Leigh N.D."/>
            <person name="Simon A."/>
            <person name="Yun M.H."/>
        </authorList>
    </citation>
    <scope>NUCLEOTIDE SEQUENCE</scope>
    <source>
        <strain evidence="2">20211129_DDA</strain>
        <tissue evidence="2">Liver</tissue>
    </source>
</reference>
<dbReference type="AlphaFoldDB" id="A0AAV7NVU3"/>
<evidence type="ECO:0000313" key="2">
    <source>
        <dbReference type="EMBL" id="KAJ1120180.1"/>
    </source>
</evidence>
<feature type="compositionally biased region" description="Basic residues" evidence="1">
    <location>
        <begin position="43"/>
        <end position="61"/>
    </location>
</feature>
<gene>
    <name evidence="2" type="ORF">NDU88_008354</name>
</gene>
<feature type="region of interest" description="Disordered" evidence="1">
    <location>
        <begin position="27"/>
        <end position="93"/>
    </location>
</feature>
<organism evidence="2 3">
    <name type="scientific">Pleurodeles waltl</name>
    <name type="common">Iberian ribbed newt</name>
    <dbReference type="NCBI Taxonomy" id="8319"/>
    <lineage>
        <taxon>Eukaryota</taxon>
        <taxon>Metazoa</taxon>
        <taxon>Chordata</taxon>
        <taxon>Craniata</taxon>
        <taxon>Vertebrata</taxon>
        <taxon>Euteleostomi</taxon>
        <taxon>Amphibia</taxon>
        <taxon>Batrachia</taxon>
        <taxon>Caudata</taxon>
        <taxon>Salamandroidea</taxon>
        <taxon>Salamandridae</taxon>
        <taxon>Pleurodelinae</taxon>
        <taxon>Pleurodeles</taxon>
    </lineage>
</organism>
<name>A0AAV7NVU3_PLEWA</name>
<dbReference type="EMBL" id="JANPWB010000012">
    <property type="protein sequence ID" value="KAJ1120180.1"/>
    <property type="molecule type" value="Genomic_DNA"/>
</dbReference>
<sequence length="93" mass="10327">MGGAPSRTPLPRCEGTPDPILCLLQRSQAMERRCAPREDVRSGGRRRAPQQKGSRGHRRAPRKEYLEGPLTPWGVPSGTPSRSRSRGALWRSP</sequence>
<proteinExistence type="predicted"/>
<protein>
    <submittedName>
        <fullName evidence="2">Uncharacterized protein</fullName>
    </submittedName>
</protein>